<evidence type="ECO:0000256" key="1">
    <source>
        <dbReference type="SAM" id="SignalP"/>
    </source>
</evidence>
<evidence type="ECO:0000313" key="2">
    <source>
        <dbReference type="EMBL" id="AMU91309.1"/>
    </source>
</evidence>
<evidence type="ECO:0000313" key="3">
    <source>
        <dbReference type="Proteomes" id="UP000076088"/>
    </source>
</evidence>
<dbReference type="KEGG" id="smaz:LH19_19495"/>
<keyword evidence="1" id="KW-0732">Signal</keyword>
<evidence type="ECO:0008006" key="4">
    <source>
        <dbReference type="Google" id="ProtNLM"/>
    </source>
</evidence>
<feature type="signal peptide" evidence="1">
    <location>
        <begin position="1"/>
        <end position="21"/>
    </location>
</feature>
<name>A0AAC9AWW6_SPHMC</name>
<accession>A0AAC9AWW6</accession>
<keyword evidence="3" id="KW-1185">Reference proteome</keyword>
<gene>
    <name evidence="2" type="ORF">ATM17_20045</name>
</gene>
<sequence>MWKWFALLLCVSSACSVPVQGSGALPTKVIDPNYSIELTGDWVRDEQEDPEQHSFSSASLDTRLVSSAMGINARADQTEMIANKMAEFRLKAEGEVAAAVGRHITVTEPVVVERPWGHAIAYRGEDNLGRQFNYSGIVTTKAVISIYVESASKSETELRAILDAVVGGLTFDRTAIR</sequence>
<proteinExistence type="predicted"/>
<dbReference type="AlphaFoldDB" id="A0AAC9AWW6"/>
<dbReference type="Proteomes" id="UP000076088">
    <property type="component" value="Chromosome"/>
</dbReference>
<protein>
    <recommendedName>
        <fullName evidence="4">Lipoprotein</fullName>
    </recommendedName>
</protein>
<feature type="chain" id="PRO_5041979577" description="Lipoprotein" evidence="1">
    <location>
        <begin position="22"/>
        <end position="177"/>
    </location>
</feature>
<dbReference type="RefSeq" id="WP_054731334.1">
    <property type="nucleotide sequence ID" value="NZ_CP009429.1"/>
</dbReference>
<reference evidence="2 3" key="2">
    <citation type="journal article" date="2016" name="Genome Announc.">
        <title>Complete Genome Sequence of Sphingopyxis macrogoltabida Strain 203N (NBRC 111659), a Polyethylene Glycol Degrader.</title>
        <authorList>
            <person name="Ohtsubo Y."/>
            <person name="Nonoyama S."/>
            <person name="Nagata Y."/>
            <person name="Numata M."/>
            <person name="Tsuchikane K."/>
            <person name="Hosoyama A."/>
            <person name="Yamazoe A."/>
            <person name="Tsuda M."/>
            <person name="Fujita N."/>
            <person name="Kawai F."/>
        </authorList>
    </citation>
    <scope>NUCLEOTIDE SEQUENCE [LARGE SCALE GENOMIC DNA]</scope>
    <source>
        <strain evidence="2 3">203N</strain>
    </source>
</reference>
<reference evidence="3" key="1">
    <citation type="submission" date="2015-11" db="EMBL/GenBank/DDBJ databases">
        <title>Complete genome sequence of a polyethylene-glycol degrader Sphingopyxis macrogoltabida 203N (NBRC 111659).</title>
        <authorList>
            <person name="Yoshiyuki O."/>
            <person name="Shouta N."/>
            <person name="Nagata Y."/>
            <person name="Numata M."/>
            <person name="Tsuchikane K."/>
            <person name="Hosoyama A."/>
            <person name="Yamazoe A."/>
            <person name="Tsuda M."/>
            <person name="Fujita N."/>
            <person name="Kawai F."/>
        </authorList>
    </citation>
    <scope>NUCLEOTIDE SEQUENCE [LARGE SCALE GENOMIC DNA]</scope>
    <source>
        <strain evidence="3">203N</strain>
    </source>
</reference>
<organism evidence="2 3">
    <name type="scientific">Sphingopyxis macrogoltabida</name>
    <name type="common">Sphingomonas macrogoltabidus</name>
    <dbReference type="NCBI Taxonomy" id="33050"/>
    <lineage>
        <taxon>Bacteria</taxon>
        <taxon>Pseudomonadati</taxon>
        <taxon>Pseudomonadota</taxon>
        <taxon>Alphaproteobacteria</taxon>
        <taxon>Sphingomonadales</taxon>
        <taxon>Sphingomonadaceae</taxon>
        <taxon>Sphingopyxis</taxon>
    </lineage>
</organism>
<dbReference type="PROSITE" id="PS51257">
    <property type="entry name" value="PROKAR_LIPOPROTEIN"/>
    <property type="match status" value="1"/>
</dbReference>
<dbReference type="EMBL" id="CP013344">
    <property type="protein sequence ID" value="AMU91309.1"/>
    <property type="molecule type" value="Genomic_DNA"/>
</dbReference>